<keyword evidence="2" id="KW-1185">Reference proteome</keyword>
<evidence type="ECO:0000313" key="2">
    <source>
        <dbReference type="Proteomes" id="UP000283634"/>
    </source>
</evidence>
<protein>
    <submittedName>
        <fullName evidence="1">Uncharacterized protein</fullName>
    </submittedName>
</protein>
<accession>A0A3S5IRQ1</accession>
<dbReference type="GeneID" id="40326818"/>
<dbReference type="OrthoDB" id="248948at2759"/>
<dbReference type="OMA" id="HETRKVA"/>
<organism evidence="1 2">
    <name type="scientific">Trypanosoma rangeli</name>
    <dbReference type="NCBI Taxonomy" id="5698"/>
    <lineage>
        <taxon>Eukaryota</taxon>
        <taxon>Discoba</taxon>
        <taxon>Euglenozoa</taxon>
        <taxon>Kinetoplastea</taxon>
        <taxon>Metakinetoplastina</taxon>
        <taxon>Trypanosomatida</taxon>
        <taxon>Trypanosomatidae</taxon>
        <taxon>Trypanosoma</taxon>
        <taxon>Herpetosoma</taxon>
    </lineage>
</organism>
<reference evidence="1 2" key="1">
    <citation type="journal article" date="2018" name="BMC Genomics">
        <title>Genomic comparison of Trypanosoma conorhini and Trypanosoma rangeli to Trypanosoma cruzi strains of high and low virulence.</title>
        <authorList>
            <person name="Bradwell K.R."/>
            <person name="Koparde V.N."/>
            <person name="Matveyev A.V."/>
            <person name="Serrano M.G."/>
            <person name="Alves J.M."/>
            <person name="Parikh H."/>
            <person name="Huang B."/>
            <person name="Lee V."/>
            <person name="Espinosa-Alvarez O."/>
            <person name="Ortiz P.A."/>
            <person name="Costa-Martins A.G."/>
            <person name="Teixeira M.M."/>
            <person name="Buck G.A."/>
        </authorList>
    </citation>
    <scope>NUCLEOTIDE SEQUENCE [LARGE SCALE GENOMIC DNA]</scope>
    <source>
        <strain evidence="1 2">AM80</strain>
    </source>
</reference>
<comment type="caution">
    <text evidence="1">The sequence shown here is derived from an EMBL/GenBank/DDBJ whole genome shotgun (WGS) entry which is preliminary data.</text>
</comment>
<gene>
    <name evidence="1" type="ORF">TraAM80_02885</name>
</gene>
<dbReference type="VEuPathDB" id="TriTrypDB:TRSC58_00598"/>
<dbReference type="EMBL" id="MKGL01000072">
    <property type="protein sequence ID" value="RNF08128.1"/>
    <property type="molecule type" value="Genomic_DNA"/>
</dbReference>
<dbReference type="AlphaFoldDB" id="A0A3S5IRQ1"/>
<dbReference type="RefSeq" id="XP_029240218.1">
    <property type="nucleotide sequence ID" value="XM_029379875.1"/>
</dbReference>
<name>A0A3S5IRQ1_TRYRA</name>
<sequence>MSGVAGCGEQTATHPNAAISCQLPLPPTVAPLEGEVAELEGTAARLAHEFEALVVSYEGHAAQAGRATLHSSTALFQGTIFLEEQLREAMASANGVLEGMTGIVVAVKGLEKLLHETRKVAQDVSLVEGALNVAEAARVTNRDI</sequence>
<dbReference type="Proteomes" id="UP000283634">
    <property type="component" value="Unassembled WGS sequence"/>
</dbReference>
<evidence type="ECO:0000313" key="1">
    <source>
        <dbReference type="EMBL" id="RNF08128.1"/>
    </source>
</evidence>
<proteinExistence type="predicted"/>